<dbReference type="GO" id="GO:0016717">
    <property type="term" value="F:oxidoreductase activity, acting on paired donors, with oxidation of a pair of donors resulting in the reduction of molecular oxygen to two molecules of water"/>
    <property type="evidence" value="ECO:0007669"/>
    <property type="project" value="TreeGrafter"/>
</dbReference>
<feature type="transmembrane region" description="Helical" evidence="1">
    <location>
        <begin position="34"/>
        <end position="55"/>
    </location>
</feature>
<dbReference type="InterPro" id="IPR012171">
    <property type="entry name" value="Fatty_acid_desaturase"/>
</dbReference>
<dbReference type="AlphaFoldDB" id="A0A4Y6PSA0"/>
<dbReference type="Proteomes" id="UP000315995">
    <property type="component" value="Chromosome"/>
</dbReference>
<reference evidence="3 4" key="1">
    <citation type="submission" date="2019-06" db="EMBL/GenBank/DDBJ databases">
        <title>Persicimonas caeni gen. nov., sp. nov., a predatory bacterium isolated from solar saltern.</title>
        <authorList>
            <person name="Wang S."/>
        </authorList>
    </citation>
    <scope>NUCLEOTIDE SEQUENCE [LARGE SCALE GENOMIC DNA]</scope>
    <source>
        <strain evidence="3 4">YN101</strain>
    </source>
</reference>
<evidence type="ECO:0000313" key="4">
    <source>
        <dbReference type="Proteomes" id="UP000315995"/>
    </source>
</evidence>
<dbReference type="Pfam" id="PF00487">
    <property type="entry name" value="FA_desaturase"/>
    <property type="match status" value="2"/>
</dbReference>
<dbReference type="RefSeq" id="WP_141197709.1">
    <property type="nucleotide sequence ID" value="NZ_CP041186.1"/>
</dbReference>
<keyword evidence="1" id="KW-1133">Transmembrane helix</keyword>
<dbReference type="PROSITE" id="PS51257">
    <property type="entry name" value="PROKAR_LIPOPROTEIN"/>
    <property type="match status" value="1"/>
</dbReference>
<organism evidence="3 4">
    <name type="scientific">Persicimonas caeni</name>
    <dbReference type="NCBI Taxonomy" id="2292766"/>
    <lineage>
        <taxon>Bacteria</taxon>
        <taxon>Deltaproteobacteria</taxon>
        <taxon>Bradymonadales</taxon>
        <taxon>Bradymonadaceae</taxon>
        <taxon>Persicimonas</taxon>
    </lineage>
</organism>
<accession>A0A4Y6PSA0</accession>
<dbReference type="PANTHER" id="PTHR19353">
    <property type="entry name" value="FATTY ACID DESATURASE 2"/>
    <property type="match status" value="1"/>
</dbReference>
<evidence type="ECO:0000259" key="2">
    <source>
        <dbReference type="Pfam" id="PF00487"/>
    </source>
</evidence>
<feature type="domain" description="Fatty acid desaturase" evidence="2">
    <location>
        <begin position="36"/>
        <end position="134"/>
    </location>
</feature>
<dbReference type="GO" id="GO:0008610">
    <property type="term" value="P:lipid biosynthetic process"/>
    <property type="evidence" value="ECO:0007669"/>
    <property type="project" value="UniProtKB-ARBA"/>
</dbReference>
<sequence length="239" mass="27417">MTKRTFKGVAIALTIIGAWAACLAALLTVDVIAISPWLVVPAIAVQTFLYTGLFITAHDAMHGTVAPDNRKLNDLIGTVVVRLYALFSYKKLTEKHWEHHDHPASGQDPDYHNGEHRGFFAWYFNFLKNYVGVFQIIGMAVVFNVLHHLLGVGLLQLNLFWVVPALLSTVQLFYFGTYLPHKEPPEGYADRHRARSNAYSTWVSFLTCYHFGYHWEHHEKPGVPWWRLPQVRKKFEKSV</sequence>
<feature type="transmembrane region" description="Helical" evidence="1">
    <location>
        <begin position="159"/>
        <end position="179"/>
    </location>
</feature>
<dbReference type="EMBL" id="CP041186">
    <property type="protein sequence ID" value="QDG51224.1"/>
    <property type="molecule type" value="Genomic_DNA"/>
</dbReference>
<evidence type="ECO:0000313" key="3">
    <source>
        <dbReference type="EMBL" id="QDG51224.1"/>
    </source>
</evidence>
<proteinExistence type="predicted"/>
<dbReference type="GO" id="GO:0016020">
    <property type="term" value="C:membrane"/>
    <property type="evidence" value="ECO:0007669"/>
    <property type="project" value="TreeGrafter"/>
</dbReference>
<keyword evidence="1" id="KW-0812">Transmembrane</keyword>
<gene>
    <name evidence="3" type="ORF">FIV42_10875</name>
</gene>
<accession>A0A5B8Y367</accession>
<dbReference type="OrthoDB" id="9792534at2"/>
<dbReference type="InterPro" id="IPR005804">
    <property type="entry name" value="FA_desaturase_dom"/>
</dbReference>
<protein>
    <submittedName>
        <fullName evidence="3">Beta-carotene ketolase</fullName>
    </submittedName>
</protein>
<feature type="transmembrane region" description="Helical" evidence="1">
    <location>
        <begin position="127"/>
        <end position="147"/>
    </location>
</feature>
<feature type="domain" description="Fatty acid desaturase" evidence="2">
    <location>
        <begin position="139"/>
        <end position="234"/>
    </location>
</feature>
<name>A0A4Y6PSA0_PERCE</name>
<evidence type="ECO:0000256" key="1">
    <source>
        <dbReference type="SAM" id="Phobius"/>
    </source>
</evidence>
<dbReference type="PANTHER" id="PTHR19353:SF19">
    <property type="entry name" value="DELTA(5) FATTY ACID DESATURASE C-RELATED"/>
    <property type="match status" value="1"/>
</dbReference>
<keyword evidence="4" id="KW-1185">Reference proteome</keyword>
<keyword evidence="1" id="KW-0472">Membrane</keyword>